<reference evidence="1 2" key="1">
    <citation type="journal article" date="2019" name="Environ. Microbiol.">
        <title>Genomics insights into ecotype formation of ammonia-oxidizing archaea in the deep ocean.</title>
        <authorList>
            <person name="Wang Y."/>
            <person name="Huang J.M."/>
            <person name="Cui G.J."/>
            <person name="Nunoura T."/>
            <person name="Takaki Y."/>
            <person name="Li W.L."/>
            <person name="Li J."/>
            <person name="Gao Z.M."/>
            <person name="Takai K."/>
            <person name="Zhang A.Q."/>
            <person name="Stepanauskas R."/>
        </authorList>
    </citation>
    <scope>NUCLEOTIDE SEQUENCE [LARGE SCALE GENOMIC DNA]</scope>
    <source>
        <strain evidence="1 2">C4</strain>
    </source>
</reference>
<comment type="caution">
    <text evidence="1">The sequence shown here is derived from an EMBL/GenBank/DDBJ whole genome shotgun (WGS) entry which is preliminary data.</text>
</comment>
<sequence>MAKKRIRIDMEDSDGARYDIKIEGNVTRDKVLKIFEMMDLMNIEDEQEVTNMDSVGSKIWHVVDKFFPMGKFTSTNILEKYEDEFNEPVKLSVISTYLSRFSSKGRVDRVRTGRVWTYQTIKISQKHQ</sequence>
<dbReference type="Gene3D" id="1.10.10.10">
    <property type="entry name" value="Winged helix-like DNA-binding domain superfamily/Winged helix DNA-binding domain"/>
    <property type="match status" value="1"/>
</dbReference>
<protein>
    <submittedName>
        <fullName evidence="1">Uncharacterized protein</fullName>
    </submittedName>
</protein>
<gene>
    <name evidence="1" type="ORF">HX850_02295</name>
</gene>
<accession>A0A7K4ML88</accession>
<dbReference type="InterPro" id="IPR036388">
    <property type="entry name" value="WH-like_DNA-bd_sf"/>
</dbReference>
<dbReference type="AlphaFoldDB" id="A0A7K4ML88"/>
<evidence type="ECO:0000313" key="2">
    <source>
        <dbReference type="Proteomes" id="UP000568446"/>
    </source>
</evidence>
<name>A0A7K4ML88_9ARCH</name>
<evidence type="ECO:0000313" key="1">
    <source>
        <dbReference type="EMBL" id="NWJ29735.1"/>
    </source>
</evidence>
<proteinExistence type="predicted"/>
<organism evidence="1 2">
    <name type="scientific">Marine Group I thaumarchaeote</name>
    <dbReference type="NCBI Taxonomy" id="2511932"/>
    <lineage>
        <taxon>Archaea</taxon>
        <taxon>Nitrososphaerota</taxon>
        <taxon>Marine Group I</taxon>
    </lineage>
</organism>
<dbReference type="Proteomes" id="UP000568446">
    <property type="component" value="Unassembled WGS sequence"/>
</dbReference>
<dbReference type="EMBL" id="JACATK010000007">
    <property type="protein sequence ID" value="NWJ29735.1"/>
    <property type="molecule type" value="Genomic_DNA"/>
</dbReference>